<proteinExistence type="predicted"/>
<comment type="caution">
    <text evidence="1">The sequence shown here is derived from an EMBL/GenBank/DDBJ whole genome shotgun (WGS) entry which is preliminary data.</text>
</comment>
<protein>
    <submittedName>
        <fullName evidence="1">Uncharacterized protein</fullName>
    </submittedName>
</protein>
<sequence>RRPAIAHFAVLATFLVPFTLAPYLLMRQRVRGLHKRLDDLAATTSSLQKNMDKAVVARNLIKVELGRNAAQMEIYQKESKHLHRELERLRTEQTASKAVLQSNLQKLLEERKATRQAESLSVNYLAVLPQLGLSLADIAAFMHEVELYQGLPSTPVNDHGVERLRMLALKLQKSS</sequence>
<accession>A0ACB8BZG2</accession>
<organism evidence="1 2">
    <name type="scientific">Leucogyrophana mollusca</name>
    <dbReference type="NCBI Taxonomy" id="85980"/>
    <lineage>
        <taxon>Eukaryota</taxon>
        <taxon>Fungi</taxon>
        <taxon>Dikarya</taxon>
        <taxon>Basidiomycota</taxon>
        <taxon>Agaricomycotina</taxon>
        <taxon>Agaricomycetes</taxon>
        <taxon>Agaricomycetidae</taxon>
        <taxon>Boletales</taxon>
        <taxon>Boletales incertae sedis</taxon>
        <taxon>Leucogyrophana</taxon>
    </lineage>
</organism>
<evidence type="ECO:0000313" key="2">
    <source>
        <dbReference type="Proteomes" id="UP000790709"/>
    </source>
</evidence>
<evidence type="ECO:0000313" key="1">
    <source>
        <dbReference type="EMBL" id="KAH7930013.1"/>
    </source>
</evidence>
<reference evidence="1" key="1">
    <citation type="journal article" date="2021" name="New Phytol.">
        <title>Evolutionary innovations through gain and loss of genes in the ectomycorrhizal Boletales.</title>
        <authorList>
            <person name="Wu G."/>
            <person name="Miyauchi S."/>
            <person name="Morin E."/>
            <person name="Kuo A."/>
            <person name="Drula E."/>
            <person name="Varga T."/>
            <person name="Kohler A."/>
            <person name="Feng B."/>
            <person name="Cao Y."/>
            <person name="Lipzen A."/>
            <person name="Daum C."/>
            <person name="Hundley H."/>
            <person name="Pangilinan J."/>
            <person name="Johnson J."/>
            <person name="Barry K."/>
            <person name="LaButti K."/>
            <person name="Ng V."/>
            <person name="Ahrendt S."/>
            <person name="Min B."/>
            <person name="Choi I.G."/>
            <person name="Park H."/>
            <person name="Plett J.M."/>
            <person name="Magnuson J."/>
            <person name="Spatafora J.W."/>
            <person name="Nagy L.G."/>
            <person name="Henrissat B."/>
            <person name="Grigoriev I.V."/>
            <person name="Yang Z.L."/>
            <person name="Xu J."/>
            <person name="Martin F.M."/>
        </authorList>
    </citation>
    <scope>NUCLEOTIDE SEQUENCE</scope>
    <source>
        <strain evidence="1">KUC20120723A-06</strain>
    </source>
</reference>
<gene>
    <name evidence="1" type="ORF">BV22DRAFT_972131</name>
</gene>
<dbReference type="EMBL" id="MU266335">
    <property type="protein sequence ID" value="KAH7930013.1"/>
    <property type="molecule type" value="Genomic_DNA"/>
</dbReference>
<feature type="non-terminal residue" evidence="1">
    <location>
        <position position="1"/>
    </location>
</feature>
<keyword evidence="2" id="KW-1185">Reference proteome</keyword>
<name>A0ACB8BZG2_9AGAM</name>
<dbReference type="Proteomes" id="UP000790709">
    <property type="component" value="Unassembled WGS sequence"/>
</dbReference>
<feature type="non-terminal residue" evidence="1">
    <location>
        <position position="175"/>
    </location>
</feature>